<dbReference type="EMBL" id="BFAA01286992">
    <property type="protein sequence ID" value="GCB86415.1"/>
    <property type="molecule type" value="Genomic_DNA"/>
</dbReference>
<proteinExistence type="predicted"/>
<feature type="non-terminal residue" evidence="1">
    <location>
        <position position="112"/>
    </location>
</feature>
<organism evidence="1 2">
    <name type="scientific">Scyliorhinus torazame</name>
    <name type="common">Cloudy catshark</name>
    <name type="synonym">Catulus torazame</name>
    <dbReference type="NCBI Taxonomy" id="75743"/>
    <lineage>
        <taxon>Eukaryota</taxon>
        <taxon>Metazoa</taxon>
        <taxon>Chordata</taxon>
        <taxon>Craniata</taxon>
        <taxon>Vertebrata</taxon>
        <taxon>Chondrichthyes</taxon>
        <taxon>Elasmobranchii</taxon>
        <taxon>Galeomorphii</taxon>
        <taxon>Galeoidea</taxon>
        <taxon>Carcharhiniformes</taxon>
        <taxon>Scyliorhinidae</taxon>
        <taxon>Scyliorhinus</taxon>
    </lineage>
</organism>
<dbReference type="PANTHER" id="PTHR18863:SF5">
    <property type="entry name" value="TESTIS EXPRESSED GENE 21"/>
    <property type="match status" value="1"/>
</dbReference>
<accession>A0A401QM10</accession>
<dbReference type="InterPro" id="IPR039139">
    <property type="entry name" value="CCDC170-like"/>
</dbReference>
<comment type="caution">
    <text evidence="1">The sequence shown here is derived from an EMBL/GenBank/DDBJ whole genome shotgun (WGS) entry which is preliminary data.</text>
</comment>
<keyword evidence="2" id="KW-1185">Reference proteome</keyword>
<dbReference type="OMA" id="CHAQALN"/>
<gene>
    <name evidence="1" type="ORF">scyTo_0027120</name>
</gene>
<protein>
    <submittedName>
        <fullName evidence="1">Uncharacterized protein</fullName>
    </submittedName>
</protein>
<dbReference type="STRING" id="75743.A0A401QM10"/>
<dbReference type="PANTHER" id="PTHR18863">
    <property type="entry name" value="TSEC-2-RELATED"/>
    <property type="match status" value="1"/>
</dbReference>
<sequence>ERDEAFLLKKRVEQENKILRERLEDCQRTLGTACQEQALNEKQVSDLDDRLRSSTYQTRAANVLHQSLIDQLAALLSDGFDSVAATEEAIKTKVKEICGNYQTQKVVSIMGS</sequence>
<dbReference type="Proteomes" id="UP000288216">
    <property type="component" value="Unassembled WGS sequence"/>
</dbReference>
<dbReference type="AlphaFoldDB" id="A0A401QM10"/>
<evidence type="ECO:0000313" key="1">
    <source>
        <dbReference type="EMBL" id="GCB86415.1"/>
    </source>
</evidence>
<evidence type="ECO:0000313" key="2">
    <source>
        <dbReference type="Proteomes" id="UP000288216"/>
    </source>
</evidence>
<dbReference type="OrthoDB" id="5832575at2759"/>
<name>A0A401QM10_SCYTO</name>
<reference evidence="1 2" key="1">
    <citation type="journal article" date="2018" name="Nat. Ecol. Evol.">
        <title>Shark genomes provide insights into elasmobranch evolution and the origin of vertebrates.</title>
        <authorList>
            <person name="Hara Y"/>
            <person name="Yamaguchi K"/>
            <person name="Onimaru K"/>
            <person name="Kadota M"/>
            <person name="Koyanagi M"/>
            <person name="Keeley SD"/>
            <person name="Tatsumi K"/>
            <person name="Tanaka K"/>
            <person name="Motone F"/>
            <person name="Kageyama Y"/>
            <person name="Nozu R"/>
            <person name="Adachi N"/>
            <person name="Nishimura O"/>
            <person name="Nakagawa R"/>
            <person name="Tanegashima C"/>
            <person name="Kiyatake I"/>
            <person name="Matsumoto R"/>
            <person name="Murakumo K"/>
            <person name="Nishida K"/>
            <person name="Terakita A"/>
            <person name="Kuratani S"/>
            <person name="Sato K"/>
            <person name="Hyodo S Kuraku.S."/>
        </authorList>
    </citation>
    <scope>NUCLEOTIDE SEQUENCE [LARGE SCALE GENOMIC DNA]</scope>
</reference>
<feature type="non-terminal residue" evidence="1">
    <location>
        <position position="1"/>
    </location>
</feature>